<organism evidence="10">
    <name type="scientific">marine sediment metagenome</name>
    <dbReference type="NCBI Taxonomy" id="412755"/>
    <lineage>
        <taxon>unclassified sequences</taxon>
        <taxon>metagenomes</taxon>
        <taxon>ecological metagenomes</taxon>
    </lineage>
</organism>
<sequence>MLDIKFIRKSPQIVKEGCRKKHVKVDIDKLLAIDKYIRRYRQEYEGWKSQINKLSRSKPDGKEIKEAKNLKSKIKGHETKIKGLEKEFQNLMLQIPNLPLEDIPVGKDEKDNVVVKEVGEKTKFNFNPKDHLEISEKLDLIDIKRAAKVSGTRFGFLKKEAALLEFALINLAFDTLIKEGFIPIVPPVMLRPEMAQGMGYLEQTDDEEAYFLPKDKLYLTGTSEQSIGAMYADETFQEKDLPKRYVGFSTCFRREAGAYGKDTKGIMRVHQFDKVEMLSFCHPEKSRKEHQFLLSLEEKLMKSLKIPYRVLQMCTGELGMPAAAKYDIEAWMPSEGRYRETHSTSNCTDFQARRLNIRYRNSRTKKLEFIHTLNGTAFAIPRTLITIIENYQQKDGSINIPKALQKYLKFNKIGR</sequence>
<dbReference type="GO" id="GO:0005524">
    <property type="term" value="F:ATP binding"/>
    <property type="evidence" value="ECO:0007669"/>
    <property type="project" value="UniProtKB-KW"/>
</dbReference>
<dbReference type="CDD" id="cd00770">
    <property type="entry name" value="SerRS_core"/>
    <property type="match status" value="1"/>
</dbReference>
<dbReference type="AlphaFoldDB" id="A0A0F9XTL2"/>
<dbReference type="InterPro" id="IPR010978">
    <property type="entry name" value="tRNA-bd_arm"/>
</dbReference>
<evidence type="ECO:0000256" key="1">
    <source>
        <dbReference type="ARBA" id="ARBA00012840"/>
    </source>
</evidence>
<dbReference type="InterPro" id="IPR006195">
    <property type="entry name" value="aa-tRNA-synth_II"/>
</dbReference>
<dbReference type="PROSITE" id="PS50862">
    <property type="entry name" value="AA_TRNA_LIGASE_II"/>
    <property type="match status" value="1"/>
</dbReference>
<dbReference type="EMBL" id="LAZR01000029">
    <property type="protein sequence ID" value="KKO02802.1"/>
    <property type="molecule type" value="Genomic_DNA"/>
</dbReference>
<dbReference type="SUPFAM" id="SSF46589">
    <property type="entry name" value="tRNA-binding arm"/>
    <property type="match status" value="1"/>
</dbReference>
<keyword evidence="5" id="KW-0648">Protein biosynthesis</keyword>
<dbReference type="GO" id="GO:0004828">
    <property type="term" value="F:serine-tRNA ligase activity"/>
    <property type="evidence" value="ECO:0007669"/>
    <property type="project" value="UniProtKB-EC"/>
</dbReference>
<accession>A0A0F9XTL2</accession>
<keyword evidence="8" id="KW-0175">Coiled coil</keyword>
<evidence type="ECO:0000259" key="9">
    <source>
        <dbReference type="PROSITE" id="PS50862"/>
    </source>
</evidence>
<keyword evidence="3" id="KW-0547">Nucleotide-binding</keyword>
<proteinExistence type="inferred from homology"/>
<dbReference type="InterPro" id="IPR015866">
    <property type="entry name" value="Ser-tRNA-synth_1_N"/>
</dbReference>
<dbReference type="InterPro" id="IPR002317">
    <property type="entry name" value="Ser-tRNA-ligase_type_1"/>
</dbReference>
<dbReference type="Gene3D" id="3.30.930.10">
    <property type="entry name" value="Bira Bifunctional Protein, Domain 2"/>
    <property type="match status" value="1"/>
</dbReference>
<dbReference type="Pfam" id="PF02403">
    <property type="entry name" value="Seryl_tRNA_N"/>
    <property type="match status" value="1"/>
</dbReference>
<evidence type="ECO:0000256" key="7">
    <source>
        <dbReference type="ARBA" id="ARBA00031113"/>
    </source>
</evidence>
<dbReference type="PIRSF" id="PIRSF001529">
    <property type="entry name" value="Ser-tRNA-synth_IIa"/>
    <property type="match status" value="1"/>
</dbReference>
<dbReference type="Gene3D" id="1.10.287.40">
    <property type="entry name" value="Serine-tRNA synthetase, tRNA binding domain"/>
    <property type="match status" value="1"/>
</dbReference>
<protein>
    <recommendedName>
        <fullName evidence="1">serine--tRNA ligase</fullName>
        <ecNumber evidence="1">6.1.1.11</ecNumber>
    </recommendedName>
    <alternativeName>
        <fullName evidence="7">Seryl-tRNA synthetase</fullName>
    </alternativeName>
</protein>
<dbReference type="NCBIfam" id="TIGR00414">
    <property type="entry name" value="serS"/>
    <property type="match status" value="1"/>
</dbReference>
<dbReference type="InterPro" id="IPR002314">
    <property type="entry name" value="aa-tRNA-synt_IIb"/>
</dbReference>
<dbReference type="GO" id="GO:0006434">
    <property type="term" value="P:seryl-tRNA aminoacylation"/>
    <property type="evidence" value="ECO:0007669"/>
    <property type="project" value="InterPro"/>
</dbReference>
<dbReference type="InterPro" id="IPR033729">
    <property type="entry name" value="SerRS_core"/>
</dbReference>
<name>A0A0F9XTL2_9ZZZZ</name>
<dbReference type="EC" id="6.1.1.11" evidence="1"/>
<feature type="domain" description="Aminoacyl-transfer RNA synthetases class-II family profile" evidence="9">
    <location>
        <begin position="130"/>
        <end position="401"/>
    </location>
</feature>
<evidence type="ECO:0000256" key="4">
    <source>
        <dbReference type="ARBA" id="ARBA00022840"/>
    </source>
</evidence>
<dbReference type="InterPro" id="IPR042103">
    <property type="entry name" value="SerRS_1_N_sf"/>
</dbReference>
<keyword evidence="6" id="KW-0030">Aminoacyl-tRNA synthetase</keyword>
<dbReference type="SUPFAM" id="SSF55681">
    <property type="entry name" value="Class II aaRS and biotin synthetases"/>
    <property type="match status" value="1"/>
</dbReference>
<dbReference type="Pfam" id="PF00587">
    <property type="entry name" value="tRNA-synt_2b"/>
    <property type="match status" value="1"/>
</dbReference>
<comment type="caution">
    <text evidence="10">The sequence shown here is derived from an EMBL/GenBank/DDBJ whole genome shotgun (WGS) entry which is preliminary data.</text>
</comment>
<evidence type="ECO:0000313" key="10">
    <source>
        <dbReference type="EMBL" id="KKO02802.1"/>
    </source>
</evidence>
<evidence type="ECO:0000256" key="2">
    <source>
        <dbReference type="ARBA" id="ARBA00022598"/>
    </source>
</evidence>
<keyword evidence="4" id="KW-0067">ATP-binding</keyword>
<reference evidence="10" key="1">
    <citation type="journal article" date="2015" name="Nature">
        <title>Complex archaea that bridge the gap between prokaryotes and eukaryotes.</title>
        <authorList>
            <person name="Spang A."/>
            <person name="Saw J.H."/>
            <person name="Jorgensen S.L."/>
            <person name="Zaremba-Niedzwiedzka K."/>
            <person name="Martijn J."/>
            <person name="Lind A.E."/>
            <person name="van Eijk R."/>
            <person name="Schleper C."/>
            <person name="Guy L."/>
            <person name="Ettema T.J."/>
        </authorList>
    </citation>
    <scope>NUCLEOTIDE SEQUENCE</scope>
</reference>
<gene>
    <name evidence="10" type="ORF">LCGC14_0102520</name>
</gene>
<dbReference type="HAMAP" id="MF_00176">
    <property type="entry name" value="Ser_tRNA_synth_type1"/>
    <property type="match status" value="1"/>
</dbReference>
<evidence type="ECO:0000256" key="8">
    <source>
        <dbReference type="SAM" id="Coils"/>
    </source>
</evidence>
<evidence type="ECO:0000256" key="3">
    <source>
        <dbReference type="ARBA" id="ARBA00022741"/>
    </source>
</evidence>
<dbReference type="PRINTS" id="PR00981">
    <property type="entry name" value="TRNASYNTHSER"/>
</dbReference>
<feature type="coiled-coil region" evidence="8">
    <location>
        <begin position="37"/>
        <end position="94"/>
    </location>
</feature>
<dbReference type="InterPro" id="IPR045864">
    <property type="entry name" value="aa-tRNA-synth_II/BPL/LPL"/>
</dbReference>
<dbReference type="PANTHER" id="PTHR11778">
    <property type="entry name" value="SERYL-TRNA SYNTHETASE"/>
    <property type="match status" value="1"/>
</dbReference>
<evidence type="ECO:0000256" key="5">
    <source>
        <dbReference type="ARBA" id="ARBA00022917"/>
    </source>
</evidence>
<keyword evidence="2" id="KW-0436">Ligase</keyword>
<evidence type="ECO:0000256" key="6">
    <source>
        <dbReference type="ARBA" id="ARBA00023146"/>
    </source>
</evidence>